<comment type="subunit">
    <text evidence="7">Heterotetramer composed of ParC and ParE.</text>
</comment>
<feature type="site" description="Interaction with DNA" evidence="7">
    <location>
        <position position="67"/>
    </location>
</feature>
<protein>
    <recommendedName>
        <fullName evidence="7">DNA topoisomerase 4 subunit A</fullName>
        <ecNumber evidence="7">5.6.2.2</ecNumber>
    </recommendedName>
    <alternativeName>
        <fullName evidence="7">Topoisomerase IV subunit A</fullName>
    </alternativeName>
</protein>
<keyword evidence="6 7" id="KW-0413">Isomerase</keyword>
<dbReference type="CDD" id="cd00187">
    <property type="entry name" value="TOP4c"/>
    <property type="match status" value="1"/>
</dbReference>
<evidence type="ECO:0000259" key="11">
    <source>
        <dbReference type="PROSITE" id="PS52040"/>
    </source>
</evidence>
<evidence type="ECO:0000256" key="10">
    <source>
        <dbReference type="SAM" id="MobiDB-lite"/>
    </source>
</evidence>
<reference evidence="12 13" key="1">
    <citation type="submission" date="2023-07" db="EMBL/GenBank/DDBJ databases">
        <title>Sorghum-associated microbial communities from plants grown in Nebraska, USA.</title>
        <authorList>
            <person name="Schachtman D."/>
        </authorList>
    </citation>
    <scope>NUCLEOTIDE SEQUENCE [LARGE SCALE GENOMIC DNA]</scope>
    <source>
        <strain evidence="12 13">BE313</strain>
    </source>
</reference>
<evidence type="ECO:0000256" key="8">
    <source>
        <dbReference type="PROSITE-ProRule" id="PRU01384"/>
    </source>
</evidence>
<dbReference type="PROSITE" id="PS52040">
    <property type="entry name" value="TOPO_IIA"/>
    <property type="match status" value="1"/>
</dbReference>
<feature type="domain" description="Topo IIA-type catalytic" evidence="11">
    <location>
        <begin position="59"/>
        <end position="550"/>
    </location>
</feature>
<name>A0ABU2C5P9_9BURK</name>
<dbReference type="Gene3D" id="1.10.268.10">
    <property type="entry name" value="Topoisomerase, domain 3"/>
    <property type="match status" value="1"/>
</dbReference>
<evidence type="ECO:0000256" key="4">
    <source>
        <dbReference type="ARBA" id="ARBA00023125"/>
    </source>
</evidence>
<comment type="similarity">
    <text evidence="7">Belongs to the type II topoisomerase GyrA/ParC subunit family. ParC type 1 subfamily.</text>
</comment>
<dbReference type="InterPro" id="IPR005742">
    <property type="entry name" value="TopoIV_A_Gneg"/>
</dbReference>
<dbReference type="PANTHER" id="PTHR43493">
    <property type="entry name" value="DNA GYRASE/TOPOISOMERASE SUBUNIT A"/>
    <property type="match status" value="1"/>
</dbReference>
<dbReference type="SUPFAM" id="SSF56719">
    <property type="entry name" value="Type II DNA topoisomerase"/>
    <property type="match status" value="1"/>
</dbReference>
<keyword evidence="2 7" id="KW-1003">Cell membrane</keyword>
<dbReference type="GO" id="GO:0016853">
    <property type="term" value="F:isomerase activity"/>
    <property type="evidence" value="ECO:0007669"/>
    <property type="project" value="UniProtKB-KW"/>
</dbReference>
<evidence type="ECO:0000256" key="3">
    <source>
        <dbReference type="ARBA" id="ARBA00023029"/>
    </source>
</evidence>
<accession>A0ABU2C5P9</accession>
<comment type="catalytic activity">
    <reaction evidence="1 7 8">
        <text>ATP-dependent breakage, passage and rejoining of double-stranded DNA.</text>
        <dbReference type="EC" id="5.6.2.2"/>
    </reaction>
</comment>
<comment type="caution">
    <text evidence="12">The sequence shown here is derived from an EMBL/GenBank/DDBJ whole genome shotgun (WGS) entry which is preliminary data.</text>
</comment>
<evidence type="ECO:0000256" key="9">
    <source>
        <dbReference type="SAM" id="Coils"/>
    </source>
</evidence>
<feature type="region of interest" description="Disordered" evidence="10">
    <location>
        <begin position="690"/>
        <end position="711"/>
    </location>
</feature>
<dbReference type="NCBIfam" id="NF004044">
    <property type="entry name" value="PRK05561.1"/>
    <property type="match status" value="1"/>
</dbReference>
<evidence type="ECO:0000256" key="1">
    <source>
        <dbReference type="ARBA" id="ARBA00000185"/>
    </source>
</evidence>
<dbReference type="SUPFAM" id="SSF101904">
    <property type="entry name" value="GyrA/ParC C-terminal domain-like"/>
    <property type="match status" value="1"/>
</dbReference>
<feature type="site" description="Transition state stabilizer" evidence="7">
    <location>
        <position position="153"/>
    </location>
</feature>
<keyword evidence="9" id="KW-0175">Coiled coil</keyword>
<evidence type="ECO:0000256" key="7">
    <source>
        <dbReference type="HAMAP-Rule" id="MF_00936"/>
    </source>
</evidence>
<comment type="function">
    <text evidence="7">Topoisomerase IV is essential for chromosome segregation. It relaxes supercoiled DNA. Performs the decatenation events required during the replication of a circular DNA molecule.</text>
</comment>
<dbReference type="RefSeq" id="WP_310371740.1">
    <property type="nucleotide sequence ID" value="NZ_JAVDXT010000001.1"/>
</dbReference>
<keyword evidence="13" id="KW-1185">Reference proteome</keyword>
<dbReference type="InterPro" id="IPR050220">
    <property type="entry name" value="Type_II_DNA_Topoisomerases"/>
</dbReference>
<dbReference type="Gene3D" id="3.90.199.10">
    <property type="entry name" value="Topoisomerase II, domain 5"/>
    <property type="match status" value="1"/>
</dbReference>
<dbReference type="InterPro" id="IPR013758">
    <property type="entry name" value="Topo_IIA_A/C_ab"/>
</dbReference>
<evidence type="ECO:0000256" key="5">
    <source>
        <dbReference type="ARBA" id="ARBA00023136"/>
    </source>
</evidence>
<dbReference type="InterPro" id="IPR035516">
    <property type="entry name" value="Gyrase/topoIV_suA_C"/>
</dbReference>
<sequence length="810" mass="87891">MNDQPELDLPPNPPGEPPLPPVDEAIPLAADGDDALSLASYAQRAYLEYALSVVKGRAIPDVTDGQKPVQRRILYAMSRMGLGFGGANGATGAKPVKSARVVGDVLGKYHPHGDQAAYDAMVRMAQDFSQRYPLIDGQGNFGSRDGDGAAAMRYTEARLSRITTLLLDELDEGTVDFVPNYDGSFEEPQQLPARLPFNLLNGASGIAVGLATEIPSHNLREIADACVALIKTPQLIDEELFAIVPGPDYPGGGQIISSAADIADAYRTGRGSLKVRARWKIEDLARGQWQLVVNELPPGVSTQRVLEEIEELTNPRIKAGKKALSLEQTQLKASVLSVLDVVRDESNKDAAVRLVFEPKTSRIEQQELITALLAHTSLETSAPVNLTMIGLDGRPMQKAMRQMLLEWIAFRQTTLQRRSRHRLDKVLARIHILEGRHLVLLNIDEVIAIIRQADEPKAALIERFKLSEIQAEDILEIRLRQLARLEAIKIEQELKNLREEQAKLEDILANPAVLRRLMVKEIEADAKLFADARRTLIQAEKRAVVEVKVVDEPVTVVVSQKGWVRAQKGWAKDRAANGTPEYSFKSGDALYGTFECRSVDTLLVFGTAKDKVGRVYTVPVASLPGARGDGQPVTTLIELETGTQVAHYFAGPGNATLLLSSSGGYGFLATVDDMLSRQKGGKAFITVGEGETVNPPSHASGGGGGQPVPPASHVACASAGGRILTFEITELKNQPKGGRGLMLIDLEDKDVLAGAAAYTRSIRIDGIGRGAKPRTETLEIRSLNNARAVRGRKGKLADLGFKPNAVLRLE</sequence>
<dbReference type="EMBL" id="JAVDXT010000001">
    <property type="protein sequence ID" value="MDR7376653.1"/>
    <property type="molecule type" value="Genomic_DNA"/>
</dbReference>
<dbReference type="InterPro" id="IPR002205">
    <property type="entry name" value="Topo_IIA_dom_A"/>
</dbReference>
<feature type="region of interest" description="Disordered" evidence="10">
    <location>
        <begin position="1"/>
        <end position="23"/>
    </location>
</feature>
<feature type="coiled-coil region" evidence="9">
    <location>
        <begin position="480"/>
        <end position="510"/>
    </location>
</feature>
<keyword evidence="4 7" id="KW-0238">DNA-binding</keyword>
<dbReference type="PANTHER" id="PTHR43493:SF1">
    <property type="entry name" value="DNA TOPOISOMERASE 4 SUBUNIT A"/>
    <property type="match status" value="1"/>
</dbReference>
<dbReference type="Proteomes" id="UP001180487">
    <property type="component" value="Unassembled WGS sequence"/>
</dbReference>
<feature type="site" description="Interaction with DNA" evidence="7">
    <location>
        <position position="112"/>
    </location>
</feature>
<evidence type="ECO:0000256" key="6">
    <source>
        <dbReference type="ARBA" id="ARBA00023235"/>
    </source>
</evidence>
<comment type="subcellular location">
    <subcellularLocation>
        <location evidence="7">Cell membrane</location>
        <topology evidence="7">Peripheral membrane protein</topology>
    </subcellularLocation>
</comment>
<feature type="compositionally biased region" description="Pro residues" evidence="10">
    <location>
        <begin position="8"/>
        <end position="21"/>
    </location>
</feature>
<dbReference type="EC" id="5.6.2.2" evidence="7"/>
<feature type="active site" description="O-(5'-phospho-DNA)-tyrosine intermediate" evidence="7 8">
    <location>
        <position position="154"/>
    </location>
</feature>
<keyword evidence="5 7" id="KW-0472">Membrane</keyword>
<dbReference type="Gene3D" id="3.30.1360.40">
    <property type="match status" value="1"/>
</dbReference>
<gene>
    <name evidence="7" type="primary">parC</name>
    <name evidence="12" type="ORF">J2X19_001311</name>
</gene>
<dbReference type="Pfam" id="PF03989">
    <property type="entry name" value="DNA_gyraseA_C"/>
    <property type="match status" value="1"/>
</dbReference>
<dbReference type="InterPro" id="IPR006691">
    <property type="entry name" value="GyrA/parC_rep"/>
</dbReference>
<dbReference type="NCBIfam" id="TIGR01062">
    <property type="entry name" value="parC_Gneg"/>
    <property type="match status" value="1"/>
</dbReference>
<evidence type="ECO:0000313" key="12">
    <source>
        <dbReference type="EMBL" id="MDR7376653.1"/>
    </source>
</evidence>
<dbReference type="Pfam" id="PF00521">
    <property type="entry name" value="DNA_topoisoIV"/>
    <property type="match status" value="1"/>
</dbReference>
<dbReference type="SMART" id="SM00434">
    <property type="entry name" value="TOP4c"/>
    <property type="match status" value="1"/>
</dbReference>
<dbReference type="InterPro" id="IPR013757">
    <property type="entry name" value="Topo_IIA_A_a_sf"/>
</dbReference>
<dbReference type="HAMAP" id="MF_00936">
    <property type="entry name" value="ParC_type1"/>
    <property type="match status" value="1"/>
</dbReference>
<organism evidence="12 13">
    <name type="scientific">Rhodoferax ferrireducens</name>
    <dbReference type="NCBI Taxonomy" id="192843"/>
    <lineage>
        <taxon>Bacteria</taxon>
        <taxon>Pseudomonadati</taxon>
        <taxon>Pseudomonadota</taxon>
        <taxon>Betaproteobacteria</taxon>
        <taxon>Burkholderiales</taxon>
        <taxon>Comamonadaceae</taxon>
        <taxon>Rhodoferax</taxon>
    </lineage>
</organism>
<dbReference type="InterPro" id="IPR013760">
    <property type="entry name" value="Topo_IIA-like_dom_sf"/>
</dbReference>
<evidence type="ECO:0000313" key="13">
    <source>
        <dbReference type="Proteomes" id="UP001180487"/>
    </source>
</evidence>
<evidence type="ECO:0000256" key="2">
    <source>
        <dbReference type="ARBA" id="ARBA00022475"/>
    </source>
</evidence>
<dbReference type="Gene3D" id="2.120.10.90">
    <property type="entry name" value="DNA gyrase/topoisomerase IV, subunit A, C-terminal"/>
    <property type="match status" value="1"/>
</dbReference>
<proteinExistence type="inferred from homology"/>
<feature type="site" description="Interaction with DNA" evidence="7">
    <location>
        <position position="110"/>
    </location>
</feature>
<keyword evidence="3 7" id="KW-0799">Topoisomerase</keyword>